<gene>
    <name evidence="1" type="ORF">HUE88_07735</name>
</gene>
<dbReference type="Proteomes" id="UP000593994">
    <property type="component" value="Chromosome"/>
</dbReference>
<dbReference type="KEGG" id="sbal:HUE88_07735"/>
<sequence length="127" mass="15514">MKYFIMILFIVTALFSDSNEHYNERHINKELSHLNLSKTQTIKVKKILKDFMSHLKEFREYKEEIKAKREKLFIDDVFKVDEIDRLNKALDAKSHEIENRLLESLHSILSQQQRKDFIYYFDDWEVE</sequence>
<dbReference type="AlphaFoldDB" id="A0A7S7LUD3"/>
<protein>
    <recommendedName>
        <fullName evidence="3">Periplasmic heavy metal sensor</fullName>
    </recommendedName>
</protein>
<keyword evidence="2" id="KW-1185">Reference proteome</keyword>
<proteinExistence type="predicted"/>
<accession>A0A7S7LUD3</accession>
<dbReference type="Gene3D" id="1.20.120.1490">
    <property type="match status" value="1"/>
</dbReference>
<dbReference type="RefSeq" id="WP_194368148.1">
    <property type="nucleotide sequence ID" value="NZ_CP054492.1"/>
</dbReference>
<organism evidence="1 2">
    <name type="scientific">Candidatus Sulfurimonas baltica</name>
    <dbReference type="NCBI Taxonomy" id="2740404"/>
    <lineage>
        <taxon>Bacteria</taxon>
        <taxon>Pseudomonadati</taxon>
        <taxon>Campylobacterota</taxon>
        <taxon>Epsilonproteobacteria</taxon>
        <taxon>Campylobacterales</taxon>
        <taxon>Sulfurimonadaceae</taxon>
        <taxon>Sulfurimonas</taxon>
    </lineage>
</organism>
<evidence type="ECO:0008006" key="3">
    <source>
        <dbReference type="Google" id="ProtNLM"/>
    </source>
</evidence>
<evidence type="ECO:0000313" key="1">
    <source>
        <dbReference type="EMBL" id="QOY51033.1"/>
    </source>
</evidence>
<name>A0A7S7LUD3_9BACT</name>
<evidence type="ECO:0000313" key="2">
    <source>
        <dbReference type="Proteomes" id="UP000593994"/>
    </source>
</evidence>
<dbReference type="EMBL" id="CP054492">
    <property type="protein sequence ID" value="QOY51033.1"/>
    <property type="molecule type" value="Genomic_DNA"/>
</dbReference>
<reference evidence="1 2" key="1">
    <citation type="submission" date="2020-05" db="EMBL/GenBank/DDBJ databases">
        <title>Sulfurimonas marisnigri, sp. nov., and Sulfurimonas baltica, sp. nov., manganese oxide reducing chemolithoautotrophs of the class Epsilonproteobacteria isolated from the pelagic redoxclines of the Black and Baltic Seas and emended description of the genus Sulfurimonas.</title>
        <authorList>
            <person name="Henkel J.V."/>
            <person name="Laudan C."/>
            <person name="Werner J."/>
            <person name="Neu T."/>
            <person name="Plewe S."/>
            <person name="Sproer C."/>
            <person name="Bunk B."/>
            <person name="Schulz-Vogt H.N."/>
        </authorList>
    </citation>
    <scope>NUCLEOTIDE SEQUENCE [LARGE SCALE GENOMIC DNA]</scope>
    <source>
        <strain evidence="1 2">GD2</strain>
    </source>
</reference>